<dbReference type="Pfam" id="PF11761">
    <property type="entry name" value="CbiG_mid"/>
    <property type="match status" value="1"/>
</dbReference>
<sequence length="332" mass="34055">MELYYLAFSARGLALAQRLAAALGGQAARCAPPVTLDGWTREHFAQGTGLVYIGACGIAVRAAAPYLRGKDADPAVVAVDERGRYAVPLLSGHLGGANALARAIGRACGAQPVITTATDAGGLFPVDDWARRQGCAVADPGRIKAFSARLLAGQTVRLYSDWPIAGQAPAGVALTADKGGCDAALTLTDPGPGVLWLAPRAVALGAGCRRGAPAAALEEALAALLRAQRLCEKSVCGVFTIDRKGDEPGLRAFCAAHGWPLVTYTAAELAAVPGSFTPSDFVARTVGVDNVCERAAVRGAGGGRLLAPKRAGGGVTLAAAVKQFTPDWEWME</sequence>
<dbReference type="InterPro" id="IPR021744">
    <property type="entry name" value="CbiG_N"/>
</dbReference>
<evidence type="ECO:0000313" key="5">
    <source>
        <dbReference type="Proteomes" id="UP000824211"/>
    </source>
</evidence>
<dbReference type="Proteomes" id="UP000824211">
    <property type="component" value="Unassembled WGS sequence"/>
</dbReference>
<accession>A0A9D2MET0</accession>
<dbReference type="InterPro" id="IPR038029">
    <property type="entry name" value="GbiG_N_sf"/>
</dbReference>
<proteinExistence type="predicted"/>
<dbReference type="AlphaFoldDB" id="A0A9D2MET0"/>
<dbReference type="InterPro" id="IPR021745">
    <property type="entry name" value="CbiG_mid"/>
</dbReference>
<reference evidence="4" key="2">
    <citation type="submission" date="2021-04" db="EMBL/GenBank/DDBJ databases">
        <authorList>
            <person name="Gilroy R."/>
        </authorList>
    </citation>
    <scope>NUCLEOTIDE SEQUENCE</scope>
    <source>
        <strain evidence="4">ChiHjej9B8-13557</strain>
    </source>
</reference>
<dbReference type="Gene3D" id="3.40.50.11220">
    <property type="match status" value="1"/>
</dbReference>
<evidence type="ECO:0000259" key="1">
    <source>
        <dbReference type="Pfam" id="PF01890"/>
    </source>
</evidence>
<feature type="domain" description="Cobalamin synthesis G N-terminal" evidence="2">
    <location>
        <begin position="39"/>
        <end position="119"/>
    </location>
</feature>
<feature type="domain" description="Cobalamin biosynthesis central region" evidence="3">
    <location>
        <begin position="125"/>
        <end position="172"/>
    </location>
</feature>
<dbReference type="Pfam" id="PF01890">
    <property type="entry name" value="CbiG_C"/>
    <property type="match status" value="1"/>
</dbReference>
<name>A0A9D2MET0_9FIRM</name>
<dbReference type="InterPro" id="IPR002750">
    <property type="entry name" value="CobE/GbiG_C"/>
</dbReference>
<dbReference type="SUPFAM" id="SSF159664">
    <property type="entry name" value="CobE/GbiG C-terminal domain-like"/>
    <property type="match status" value="1"/>
</dbReference>
<dbReference type="InterPro" id="IPR052553">
    <property type="entry name" value="CbiG_hydrolase"/>
</dbReference>
<evidence type="ECO:0000313" key="4">
    <source>
        <dbReference type="EMBL" id="HJB58763.1"/>
    </source>
</evidence>
<dbReference type="GO" id="GO:0009236">
    <property type="term" value="P:cobalamin biosynthetic process"/>
    <property type="evidence" value="ECO:0007669"/>
    <property type="project" value="InterPro"/>
</dbReference>
<comment type="caution">
    <text evidence="4">The sequence shown here is derived from an EMBL/GenBank/DDBJ whole genome shotgun (WGS) entry which is preliminary data.</text>
</comment>
<evidence type="ECO:0000259" key="2">
    <source>
        <dbReference type="Pfam" id="PF11760"/>
    </source>
</evidence>
<feature type="domain" description="CobE/GbiG C-terminal" evidence="1">
    <location>
        <begin position="203"/>
        <end position="320"/>
    </location>
</feature>
<protein>
    <submittedName>
        <fullName evidence="4">Cobalamin biosynthesis protein</fullName>
    </submittedName>
</protein>
<dbReference type="SUPFAM" id="SSF159672">
    <property type="entry name" value="CbiG N-terminal domain-like"/>
    <property type="match status" value="1"/>
</dbReference>
<evidence type="ECO:0000259" key="3">
    <source>
        <dbReference type="Pfam" id="PF11761"/>
    </source>
</evidence>
<dbReference type="PANTHER" id="PTHR37477:SF1">
    <property type="entry name" value="COBALT-PRECORRIN-5A HYDROLASE"/>
    <property type="match status" value="1"/>
</dbReference>
<dbReference type="Pfam" id="PF11760">
    <property type="entry name" value="CbiG_N"/>
    <property type="match status" value="1"/>
</dbReference>
<dbReference type="EMBL" id="DWXX01000068">
    <property type="protein sequence ID" value="HJB58763.1"/>
    <property type="molecule type" value="Genomic_DNA"/>
</dbReference>
<dbReference type="PANTHER" id="PTHR37477">
    <property type="entry name" value="COBALT-PRECORRIN-5A HYDROLASE"/>
    <property type="match status" value="1"/>
</dbReference>
<organism evidence="4 5">
    <name type="scientific">Candidatus Faecalibacterium faecipullorum</name>
    <dbReference type="NCBI Taxonomy" id="2838578"/>
    <lineage>
        <taxon>Bacteria</taxon>
        <taxon>Bacillati</taxon>
        <taxon>Bacillota</taxon>
        <taxon>Clostridia</taxon>
        <taxon>Eubacteriales</taxon>
        <taxon>Oscillospiraceae</taxon>
        <taxon>Faecalibacterium</taxon>
    </lineage>
</organism>
<dbReference type="InterPro" id="IPR036518">
    <property type="entry name" value="CobE/GbiG_C_sf"/>
</dbReference>
<reference evidence="4" key="1">
    <citation type="journal article" date="2021" name="PeerJ">
        <title>Extensive microbial diversity within the chicken gut microbiome revealed by metagenomics and culture.</title>
        <authorList>
            <person name="Gilroy R."/>
            <person name="Ravi A."/>
            <person name="Getino M."/>
            <person name="Pursley I."/>
            <person name="Horton D.L."/>
            <person name="Alikhan N.F."/>
            <person name="Baker D."/>
            <person name="Gharbi K."/>
            <person name="Hall N."/>
            <person name="Watson M."/>
            <person name="Adriaenssens E.M."/>
            <person name="Foster-Nyarko E."/>
            <person name="Jarju S."/>
            <person name="Secka A."/>
            <person name="Antonio M."/>
            <person name="Oren A."/>
            <person name="Chaudhuri R.R."/>
            <person name="La Ragione R."/>
            <person name="Hildebrand F."/>
            <person name="Pallen M.J."/>
        </authorList>
    </citation>
    <scope>NUCLEOTIDE SEQUENCE</scope>
    <source>
        <strain evidence="4">ChiHjej9B8-13557</strain>
    </source>
</reference>
<dbReference type="Gene3D" id="3.30.420.180">
    <property type="entry name" value="CobE/GbiG C-terminal domain"/>
    <property type="match status" value="1"/>
</dbReference>
<gene>
    <name evidence="4" type="ORF">H9771_03735</name>
</gene>